<dbReference type="Proteomes" id="UP000034050">
    <property type="component" value="Unassembled WGS sequence"/>
</dbReference>
<dbReference type="Pfam" id="PF00155">
    <property type="entry name" value="Aminotran_1_2"/>
    <property type="match status" value="1"/>
</dbReference>
<dbReference type="GO" id="GO:0008483">
    <property type="term" value="F:transaminase activity"/>
    <property type="evidence" value="ECO:0007669"/>
    <property type="project" value="UniProtKB-KW"/>
</dbReference>
<dbReference type="AlphaFoldDB" id="A0A0G1ESX3"/>
<dbReference type="EMBL" id="LCFD01000012">
    <property type="protein sequence ID" value="KKS86181.1"/>
    <property type="molecule type" value="Genomic_DNA"/>
</dbReference>
<dbReference type="PROSITE" id="PS00105">
    <property type="entry name" value="AA_TRANSFER_CLASS_1"/>
    <property type="match status" value="1"/>
</dbReference>
<dbReference type="EC" id="2.6.1.-" evidence="5"/>
<accession>A0A0G1ESX3</accession>
<protein>
    <recommendedName>
        <fullName evidence="5">Aminotransferase</fullName>
        <ecNumber evidence="5">2.6.1.-</ecNumber>
    </recommendedName>
</protein>
<dbReference type="InterPro" id="IPR015422">
    <property type="entry name" value="PyrdxlP-dep_Trfase_small"/>
</dbReference>
<dbReference type="InterPro" id="IPR004838">
    <property type="entry name" value="NHTrfase_class1_PyrdxlP-BS"/>
</dbReference>
<dbReference type="GO" id="GO:0030170">
    <property type="term" value="F:pyridoxal phosphate binding"/>
    <property type="evidence" value="ECO:0007669"/>
    <property type="project" value="InterPro"/>
</dbReference>
<organism evidence="7 8">
    <name type="scientific">Candidatus Gottesmanbacteria bacterium GW2011_GWB1_43_11</name>
    <dbReference type="NCBI Taxonomy" id="1618446"/>
    <lineage>
        <taxon>Bacteria</taxon>
        <taxon>Candidatus Gottesmaniibacteriota</taxon>
    </lineage>
</organism>
<reference evidence="7 8" key="1">
    <citation type="journal article" date="2015" name="Nature">
        <title>rRNA introns, odd ribosomes, and small enigmatic genomes across a large radiation of phyla.</title>
        <authorList>
            <person name="Brown C.T."/>
            <person name="Hug L.A."/>
            <person name="Thomas B.C."/>
            <person name="Sharon I."/>
            <person name="Castelle C.J."/>
            <person name="Singh A."/>
            <person name="Wilkins M.J."/>
            <person name="Williams K.H."/>
            <person name="Banfield J.F."/>
        </authorList>
    </citation>
    <scope>NUCLEOTIDE SEQUENCE [LARGE SCALE GENOMIC DNA]</scope>
</reference>
<evidence type="ECO:0000313" key="8">
    <source>
        <dbReference type="Proteomes" id="UP000034050"/>
    </source>
</evidence>
<dbReference type="SUPFAM" id="SSF53383">
    <property type="entry name" value="PLP-dependent transferases"/>
    <property type="match status" value="1"/>
</dbReference>
<comment type="cofactor">
    <cofactor evidence="1 5">
        <name>pyridoxal 5'-phosphate</name>
        <dbReference type="ChEBI" id="CHEBI:597326"/>
    </cofactor>
</comment>
<dbReference type="PANTHER" id="PTHR42885">
    <property type="entry name" value="HISTIDINOL-PHOSPHATE AMINOTRANSFERASE-RELATED"/>
    <property type="match status" value="1"/>
</dbReference>
<dbReference type="InterPro" id="IPR004839">
    <property type="entry name" value="Aminotransferase_I/II_large"/>
</dbReference>
<feature type="domain" description="Aminotransferase class I/classII large" evidence="6">
    <location>
        <begin position="43"/>
        <end position="337"/>
    </location>
</feature>
<gene>
    <name evidence="7" type="ORF">UV61_C0012G0008</name>
</gene>
<keyword evidence="2 5" id="KW-0032">Aminotransferase</keyword>
<dbReference type="STRING" id="1618446.UV61_C0012G0008"/>
<keyword evidence="3 5" id="KW-0808">Transferase</keyword>
<evidence type="ECO:0000259" key="6">
    <source>
        <dbReference type="Pfam" id="PF00155"/>
    </source>
</evidence>
<dbReference type="InterPro" id="IPR015421">
    <property type="entry name" value="PyrdxlP-dep_Trfase_major"/>
</dbReference>
<dbReference type="CDD" id="cd00609">
    <property type="entry name" value="AAT_like"/>
    <property type="match status" value="1"/>
</dbReference>
<dbReference type="Gene3D" id="3.90.1150.10">
    <property type="entry name" value="Aspartate Aminotransferase, domain 1"/>
    <property type="match status" value="1"/>
</dbReference>
<dbReference type="PANTHER" id="PTHR42885:SF2">
    <property type="entry name" value="HISTIDINOL-PHOSPHATE AMINOTRANSFERASE"/>
    <property type="match status" value="1"/>
</dbReference>
<dbReference type="Gene3D" id="3.40.640.10">
    <property type="entry name" value="Type I PLP-dependent aspartate aminotransferase-like (Major domain)"/>
    <property type="match status" value="1"/>
</dbReference>
<evidence type="ECO:0000313" key="7">
    <source>
        <dbReference type="EMBL" id="KKS86181.1"/>
    </source>
</evidence>
<evidence type="ECO:0000256" key="4">
    <source>
        <dbReference type="ARBA" id="ARBA00022898"/>
    </source>
</evidence>
<evidence type="ECO:0000256" key="3">
    <source>
        <dbReference type="ARBA" id="ARBA00022679"/>
    </source>
</evidence>
<comment type="similarity">
    <text evidence="5">Belongs to the class-I pyridoxal-phosphate-dependent aminotransferase family.</text>
</comment>
<proteinExistence type="inferred from homology"/>
<evidence type="ECO:0000256" key="1">
    <source>
        <dbReference type="ARBA" id="ARBA00001933"/>
    </source>
</evidence>
<sequence>MDTNDNFKFWQQHKTSSYVHFARKTKLHHFNMGEFLLAKHAIAYPDPTQHALKTEFSRLWKVNPDWLSLGCGSDEIIETIPRIFLNSGDTALVVTPTFFRFLDATRKIGASVIEIATEKEKGFNVTEMTISDIIRVTHEKNVKLIWLCNPNNPTGNIIQESLIAKLVNSIKTLVVIDEAFFGLSPISNMMRLLVSTRNNIILLRSMSKIDGLAGLRIGIAISNSEIIKVFEEWRLPFNIPKLSLDFAVNHLKNIRKLKPNTKFINHERTRILESIRLSKHLKLGGQSQTSIFLLRHKKQNLFDLLLKQGILGADMSNTPGLERLGFVRLTIKSKRENDFLLMTLRKIDACVI</sequence>
<evidence type="ECO:0000256" key="2">
    <source>
        <dbReference type="ARBA" id="ARBA00022576"/>
    </source>
</evidence>
<name>A0A0G1ESX3_9BACT</name>
<evidence type="ECO:0000256" key="5">
    <source>
        <dbReference type="RuleBase" id="RU000481"/>
    </source>
</evidence>
<dbReference type="InterPro" id="IPR015424">
    <property type="entry name" value="PyrdxlP-dep_Trfase"/>
</dbReference>
<comment type="caution">
    <text evidence="7">The sequence shown here is derived from an EMBL/GenBank/DDBJ whole genome shotgun (WGS) entry which is preliminary data.</text>
</comment>
<keyword evidence="4" id="KW-0663">Pyridoxal phosphate</keyword>